<dbReference type="Proteomes" id="UP000789920">
    <property type="component" value="Unassembled WGS sequence"/>
</dbReference>
<dbReference type="EMBL" id="CAJVQC010001440">
    <property type="protein sequence ID" value="CAG8494404.1"/>
    <property type="molecule type" value="Genomic_DNA"/>
</dbReference>
<reference evidence="1" key="1">
    <citation type="submission" date="2021-06" db="EMBL/GenBank/DDBJ databases">
        <authorList>
            <person name="Kallberg Y."/>
            <person name="Tangrot J."/>
            <person name="Rosling A."/>
        </authorList>
    </citation>
    <scope>NUCLEOTIDE SEQUENCE</scope>
    <source>
        <strain evidence="1">MA461A</strain>
    </source>
</reference>
<evidence type="ECO:0000313" key="2">
    <source>
        <dbReference type="Proteomes" id="UP000789920"/>
    </source>
</evidence>
<comment type="caution">
    <text evidence="1">The sequence shown here is derived from an EMBL/GenBank/DDBJ whole genome shotgun (WGS) entry which is preliminary data.</text>
</comment>
<protein>
    <submittedName>
        <fullName evidence="1">25269_t:CDS:1</fullName>
    </submittedName>
</protein>
<evidence type="ECO:0000313" key="1">
    <source>
        <dbReference type="EMBL" id="CAG8494404.1"/>
    </source>
</evidence>
<gene>
    <name evidence="1" type="ORF">RPERSI_LOCUS1536</name>
</gene>
<sequence length="105" mass="12220">MVKNRNKTEINDIIRNYLAMLFDLYNIQTMQLRCSISQENMSLSSTSIVSLLYSVPKIPANALAQKRAADKIKNTKKKFLEFEQIYKITTDPQLLYNICEKIENI</sequence>
<accession>A0ACA9KUM4</accession>
<organism evidence="1 2">
    <name type="scientific">Racocetra persica</name>
    <dbReference type="NCBI Taxonomy" id="160502"/>
    <lineage>
        <taxon>Eukaryota</taxon>
        <taxon>Fungi</taxon>
        <taxon>Fungi incertae sedis</taxon>
        <taxon>Mucoromycota</taxon>
        <taxon>Glomeromycotina</taxon>
        <taxon>Glomeromycetes</taxon>
        <taxon>Diversisporales</taxon>
        <taxon>Gigasporaceae</taxon>
        <taxon>Racocetra</taxon>
    </lineage>
</organism>
<keyword evidence="2" id="KW-1185">Reference proteome</keyword>
<proteinExistence type="predicted"/>
<name>A0ACA9KUM4_9GLOM</name>